<dbReference type="Proteomes" id="UP000198546">
    <property type="component" value="Chromosome i"/>
</dbReference>
<dbReference type="Gene3D" id="2.40.30.10">
    <property type="entry name" value="Translation factors"/>
    <property type="match status" value="1"/>
</dbReference>
<dbReference type="InterPro" id="IPR017927">
    <property type="entry name" value="FAD-bd_FR_type"/>
</dbReference>
<dbReference type="PANTHER" id="PTHR30157:SF0">
    <property type="entry name" value="NADPH-DEPENDENT FERRIC-CHELATE REDUCTASE"/>
    <property type="match status" value="1"/>
</dbReference>
<dbReference type="OrthoDB" id="9814826at2"/>
<reference evidence="2 3" key="1">
    <citation type="submission" date="2016-10" db="EMBL/GenBank/DDBJ databases">
        <authorList>
            <person name="de Groot N.N."/>
        </authorList>
    </citation>
    <scope>NUCLEOTIDE SEQUENCE [LARGE SCALE GENOMIC DNA]</scope>
    <source>
        <strain evidence="2 3">MON 2.2</strain>
    </source>
</reference>
<dbReference type="InterPro" id="IPR013113">
    <property type="entry name" value="SIP_FAD-bd"/>
</dbReference>
<name>A0A1G6XCD2_9ACTN</name>
<dbReference type="PROSITE" id="PS51384">
    <property type="entry name" value="FAD_FR"/>
    <property type="match status" value="1"/>
</dbReference>
<dbReference type="Gene3D" id="3.40.50.80">
    <property type="entry name" value="Nucleotide-binding domain of ferredoxin-NADP reductase (FNR) module"/>
    <property type="match status" value="1"/>
</dbReference>
<sequence length="273" mass="29509">MSTRRAKPPHQGLVQAEVARRELVSPGFVRVTLQGPQLSLVRPLGHDHWVRFFLPRGEGSLDRLPASMGLVSYARYRAIPAAHRPVLRNYTVAAVRHDGSTSELDLEFVLHEPGADGEVGPAAGWAAACVAGDRAALIDEGTTFLAPEDTGAYLLVGDDTALPAVAGILRSLPAAARGLALVEVGHPEDVRELEGPPEVEVRWVVRSDPQAVPGAQALERVRELPRPAPDTYAWVAGESALATGARRHLVQECGLPKERVTFVGYWRHGRAQY</sequence>
<dbReference type="GO" id="GO:0016491">
    <property type="term" value="F:oxidoreductase activity"/>
    <property type="evidence" value="ECO:0007669"/>
    <property type="project" value="InterPro"/>
</dbReference>
<dbReference type="RefSeq" id="WP_090592314.1">
    <property type="nucleotide sequence ID" value="NZ_LT629688.1"/>
</dbReference>
<gene>
    <name evidence="2" type="ORF">SAMN04489747_1673</name>
</gene>
<protein>
    <submittedName>
        <fullName evidence="2">NADPH-dependent ferric siderophore reductase, contains FAD-binding and SIP domains</fullName>
    </submittedName>
</protein>
<dbReference type="CDD" id="cd06193">
    <property type="entry name" value="siderophore_interacting"/>
    <property type="match status" value="1"/>
</dbReference>
<dbReference type="EMBL" id="LT629688">
    <property type="protein sequence ID" value="SDD75869.1"/>
    <property type="molecule type" value="Genomic_DNA"/>
</dbReference>
<dbReference type="InterPro" id="IPR007037">
    <property type="entry name" value="SIP_rossman_dom"/>
</dbReference>
<organism evidence="2 3">
    <name type="scientific">Auraticoccus monumenti</name>
    <dbReference type="NCBI Taxonomy" id="675864"/>
    <lineage>
        <taxon>Bacteria</taxon>
        <taxon>Bacillati</taxon>
        <taxon>Actinomycetota</taxon>
        <taxon>Actinomycetes</taxon>
        <taxon>Propionibacteriales</taxon>
        <taxon>Propionibacteriaceae</taxon>
        <taxon>Auraticoccus</taxon>
    </lineage>
</organism>
<dbReference type="SUPFAM" id="SSF63380">
    <property type="entry name" value="Riboflavin synthase domain-like"/>
    <property type="match status" value="1"/>
</dbReference>
<dbReference type="STRING" id="675864.SAMN04489747_1673"/>
<dbReference type="Pfam" id="PF08021">
    <property type="entry name" value="FAD_binding_9"/>
    <property type="match status" value="1"/>
</dbReference>
<evidence type="ECO:0000313" key="3">
    <source>
        <dbReference type="Proteomes" id="UP000198546"/>
    </source>
</evidence>
<feature type="domain" description="FAD-binding FR-type" evidence="1">
    <location>
        <begin position="11"/>
        <end position="147"/>
    </location>
</feature>
<dbReference type="Pfam" id="PF04954">
    <property type="entry name" value="SIP"/>
    <property type="match status" value="1"/>
</dbReference>
<dbReference type="AlphaFoldDB" id="A0A1G6XCD2"/>
<proteinExistence type="predicted"/>
<dbReference type="InterPro" id="IPR039374">
    <property type="entry name" value="SIP_fam"/>
</dbReference>
<dbReference type="InterPro" id="IPR017938">
    <property type="entry name" value="Riboflavin_synthase-like_b-brl"/>
</dbReference>
<dbReference type="PANTHER" id="PTHR30157">
    <property type="entry name" value="FERRIC REDUCTASE, NADPH-DEPENDENT"/>
    <property type="match status" value="1"/>
</dbReference>
<evidence type="ECO:0000313" key="2">
    <source>
        <dbReference type="EMBL" id="SDD75869.1"/>
    </source>
</evidence>
<keyword evidence="3" id="KW-1185">Reference proteome</keyword>
<dbReference type="InterPro" id="IPR039261">
    <property type="entry name" value="FNR_nucleotide-bd"/>
</dbReference>
<accession>A0A1G6XCD2</accession>
<evidence type="ECO:0000259" key="1">
    <source>
        <dbReference type="PROSITE" id="PS51384"/>
    </source>
</evidence>